<evidence type="ECO:0000256" key="7">
    <source>
        <dbReference type="ARBA" id="ARBA00022741"/>
    </source>
</evidence>
<dbReference type="SMART" id="SM00388">
    <property type="entry name" value="HisKA"/>
    <property type="match status" value="1"/>
</dbReference>
<dbReference type="PRINTS" id="PR00344">
    <property type="entry name" value="BCTRLSENSOR"/>
</dbReference>
<keyword evidence="6 13" id="KW-0812">Transmembrane</keyword>
<proteinExistence type="predicted"/>
<evidence type="ECO:0000313" key="17">
    <source>
        <dbReference type="Proteomes" id="UP000276634"/>
    </source>
</evidence>
<evidence type="ECO:0000256" key="13">
    <source>
        <dbReference type="SAM" id="Phobius"/>
    </source>
</evidence>
<dbReference type="FunFam" id="1.10.287.130:FF:000035">
    <property type="entry name" value="Two-component sensor histidine kinase"/>
    <property type="match status" value="1"/>
</dbReference>
<dbReference type="Pfam" id="PF00512">
    <property type="entry name" value="HisKA"/>
    <property type="match status" value="1"/>
</dbReference>
<dbReference type="InterPro" id="IPR005467">
    <property type="entry name" value="His_kinase_dom"/>
</dbReference>
<dbReference type="InterPro" id="IPR004358">
    <property type="entry name" value="Sig_transdc_His_kin-like_C"/>
</dbReference>
<dbReference type="Pfam" id="PF02518">
    <property type="entry name" value="HATPase_c"/>
    <property type="match status" value="1"/>
</dbReference>
<accession>A0A3N1Y095</accession>
<evidence type="ECO:0000256" key="3">
    <source>
        <dbReference type="ARBA" id="ARBA00012438"/>
    </source>
</evidence>
<dbReference type="Pfam" id="PF08521">
    <property type="entry name" value="2CSK_N"/>
    <property type="match status" value="1"/>
</dbReference>
<evidence type="ECO:0000256" key="12">
    <source>
        <dbReference type="ARBA" id="ARBA00023136"/>
    </source>
</evidence>
<evidence type="ECO:0000256" key="6">
    <source>
        <dbReference type="ARBA" id="ARBA00022692"/>
    </source>
</evidence>
<dbReference type="InterPro" id="IPR003594">
    <property type="entry name" value="HATPase_dom"/>
</dbReference>
<evidence type="ECO:0000256" key="9">
    <source>
        <dbReference type="ARBA" id="ARBA00022840"/>
    </source>
</evidence>
<dbReference type="GO" id="GO:0005886">
    <property type="term" value="C:plasma membrane"/>
    <property type="evidence" value="ECO:0007669"/>
    <property type="project" value="TreeGrafter"/>
</dbReference>
<dbReference type="RefSeq" id="WP_123401204.1">
    <property type="nucleotide sequence ID" value="NZ_RJVI01000002.1"/>
</dbReference>
<dbReference type="AlphaFoldDB" id="A0A3N1Y095"/>
<feature type="transmembrane region" description="Helical" evidence="13">
    <location>
        <begin position="165"/>
        <end position="188"/>
    </location>
</feature>
<keyword evidence="7" id="KW-0547">Nucleotide-binding</keyword>
<name>A0A3N1Y095_9GAMM</name>
<dbReference type="PANTHER" id="PTHR45436:SF14">
    <property type="entry name" value="SENSOR PROTEIN QSEC"/>
    <property type="match status" value="1"/>
</dbReference>
<keyword evidence="17" id="KW-1185">Reference proteome</keyword>
<dbReference type="GO" id="GO:0005524">
    <property type="term" value="F:ATP binding"/>
    <property type="evidence" value="ECO:0007669"/>
    <property type="project" value="UniProtKB-KW"/>
</dbReference>
<evidence type="ECO:0000313" key="16">
    <source>
        <dbReference type="EMBL" id="ROR32240.1"/>
    </source>
</evidence>
<evidence type="ECO:0000256" key="8">
    <source>
        <dbReference type="ARBA" id="ARBA00022777"/>
    </source>
</evidence>
<keyword evidence="8 16" id="KW-0418">Kinase</keyword>
<feature type="domain" description="HAMP" evidence="15">
    <location>
        <begin position="189"/>
        <end position="241"/>
    </location>
</feature>
<dbReference type="SMART" id="SM00387">
    <property type="entry name" value="HATPase_c"/>
    <property type="match status" value="1"/>
</dbReference>
<dbReference type="InterPro" id="IPR036890">
    <property type="entry name" value="HATPase_C_sf"/>
</dbReference>
<evidence type="ECO:0000256" key="4">
    <source>
        <dbReference type="ARBA" id="ARBA00022553"/>
    </source>
</evidence>
<dbReference type="InterPro" id="IPR013727">
    <property type="entry name" value="2CSK_N"/>
</dbReference>
<dbReference type="InterPro" id="IPR036097">
    <property type="entry name" value="HisK_dim/P_sf"/>
</dbReference>
<dbReference type="SUPFAM" id="SSF47384">
    <property type="entry name" value="Homodimeric domain of signal transducing histidine kinase"/>
    <property type="match status" value="1"/>
</dbReference>
<keyword evidence="10 13" id="KW-1133">Transmembrane helix</keyword>
<sequence>MKGSLRARLLLPLLGGTLLLWGVGAAFSYWRATREVAAFHDAQLAQTARVLLSLSHHELGEELAFQSGAAPSPDSLLAHPRVLDLPMVHDYEAPVAFQVWVLGDRLVLRSPNAPAGARLAEVAGFSEREIGGARWRVYAVVHPAGEIEAQVAERLDLRGGLARQVAWGMLAPSIVLVPVLGLFIWWWVGVGLRPLRALQGQLARRAPDRLDALEPEGLPAEVRPLVEALNALLVRLRLALERERRFTADAAHELRTPLAALRTQAQVAMRAREGGDRQRALRRVVEGVDRMTHLVGQLLTLARMEPGQTAGGGRADLAQVVEEVTAQLAPLAIARGIDLSLEAVPAPVEAGEETLAVLTRNLVDNAVRYTPAGGRVAVRVAVAERGAAVLTVEDSGPGIPPEERQRVFERFYRRPGSAGAGCGLGLSIVRRIAELHGARIRLEESRYNGLRVEVRWPAPEPAPPARGVADHA</sequence>
<protein>
    <recommendedName>
        <fullName evidence="3">histidine kinase</fullName>
        <ecNumber evidence="3">2.7.13.3</ecNumber>
    </recommendedName>
</protein>
<dbReference type="Gene3D" id="3.30.565.10">
    <property type="entry name" value="Histidine kinase-like ATPase, C-terminal domain"/>
    <property type="match status" value="1"/>
</dbReference>
<dbReference type="EC" id="2.7.13.3" evidence="3"/>
<dbReference type="OrthoDB" id="9804645at2"/>
<keyword evidence="4" id="KW-0597">Phosphoprotein</keyword>
<dbReference type="CDD" id="cd00082">
    <property type="entry name" value="HisKA"/>
    <property type="match status" value="1"/>
</dbReference>
<feature type="domain" description="Histidine kinase" evidence="14">
    <location>
        <begin position="249"/>
        <end position="460"/>
    </location>
</feature>
<keyword evidence="12 13" id="KW-0472">Membrane</keyword>
<keyword evidence="11" id="KW-0902">Two-component regulatory system</keyword>
<evidence type="ECO:0000256" key="1">
    <source>
        <dbReference type="ARBA" id="ARBA00000085"/>
    </source>
</evidence>
<comment type="catalytic activity">
    <reaction evidence="1">
        <text>ATP + protein L-histidine = ADP + protein N-phospho-L-histidine.</text>
        <dbReference type="EC" id="2.7.13.3"/>
    </reaction>
</comment>
<dbReference type="PANTHER" id="PTHR45436">
    <property type="entry name" value="SENSOR HISTIDINE KINASE YKOH"/>
    <property type="match status" value="1"/>
</dbReference>
<organism evidence="16 17">
    <name type="scientific">Inmirania thermothiophila</name>
    <dbReference type="NCBI Taxonomy" id="1750597"/>
    <lineage>
        <taxon>Bacteria</taxon>
        <taxon>Pseudomonadati</taxon>
        <taxon>Pseudomonadota</taxon>
        <taxon>Gammaproteobacteria</taxon>
        <taxon>Chromatiales</taxon>
        <taxon>Ectothiorhodospiraceae</taxon>
        <taxon>Inmirania</taxon>
    </lineage>
</organism>
<dbReference type="InterPro" id="IPR050428">
    <property type="entry name" value="TCS_sensor_his_kinase"/>
</dbReference>
<evidence type="ECO:0000256" key="10">
    <source>
        <dbReference type="ARBA" id="ARBA00022989"/>
    </source>
</evidence>
<keyword evidence="5" id="KW-0808">Transferase</keyword>
<reference evidence="16 17" key="1">
    <citation type="submission" date="2018-11" db="EMBL/GenBank/DDBJ databases">
        <title>Genomic Encyclopedia of Type Strains, Phase IV (KMG-IV): sequencing the most valuable type-strain genomes for metagenomic binning, comparative biology and taxonomic classification.</title>
        <authorList>
            <person name="Goeker M."/>
        </authorList>
    </citation>
    <scope>NUCLEOTIDE SEQUENCE [LARGE SCALE GENOMIC DNA]</scope>
    <source>
        <strain evidence="16 17">DSM 100275</strain>
    </source>
</reference>
<dbReference type="PROSITE" id="PS50109">
    <property type="entry name" value="HIS_KIN"/>
    <property type="match status" value="1"/>
</dbReference>
<dbReference type="Proteomes" id="UP000276634">
    <property type="component" value="Unassembled WGS sequence"/>
</dbReference>
<gene>
    <name evidence="16" type="ORF">EDC57_1437</name>
</gene>
<evidence type="ECO:0000259" key="14">
    <source>
        <dbReference type="PROSITE" id="PS50109"/>
    </source>
</evidence>
<evidence type="ECO:0000256" key="11">
    <source>
        <dbReference type="ARBA" id="ARBA00023012"/>
    </source>
</evidence>
<comment type="caution">
    <text evidence="16">The sequence shown here is derived from an EMBL/GenBank/DDBJ whole genome shotgun (WGS) entry which is preliminary data.</text>
</comment>
<keyword evidence="9" id="KW-0067">ATP-binding</keyword>
<dbReference type="EMBL" id="RJVI01000002">
    <property type="protein sequence ID" value="ROR32240.1"/>
    <property type="molecule type" value="Genomic_DNA"/>
</dbReference>
<dbReference type="GO" id="GO:0000155">
    <property type="term" value="F:phosphorelay sensor kinase activity"/>
    <property type="evidence" value="ECO:0007669"/>
    <property type="project" value="InterPro"/>
</dbReference>
<evidence type="ECO:0000256" key="5">
    <source>
        <dbReference type="ARBA" id="ARBA00022679"/>
    </source>
</evidence>
<evidence type="ECO:0000259" key="15">
    <source>
        <dbReference type="PROSITE" id="PS50885"/>
    </source>
</evidence>
<evidence type="ECO:0000256" key="2">
    <source>
        <dbReference type="ARBA" id="ARBA00004141"/>
    </source>
</evidence>
<comment type="subcellular location">
    <subcellularLocation>
        <location evidence="2">Membrane</location>
        <topology evidence="2">Multi-pass membrane protein</topology>
    </subcellularLocation>
</comment>
<dbReference type="InterPro" id="IPR003660">
    <property type="entry name" value="HAMP_dom"/>
</dbReference>
<dbReference type="PROSITE" id="PS50885">
    <property type="entry name" value="HAMP"/>
    <property type="match status" value="1"/>
</dbReference>
<dbReference type="SUPFAM" id="SSF55874">
    <property type="entry name" value="ATPase domain of HSP90 chaperone/DNA topoisomerase II/histidine kinase"/>
    <property type="match status" value="1"/>
</dbReference>
<dbReference type="Gene3D" id="1.10.287.130">
    <property type="match status" value="1"/>
</dbReference>
<dbReference type="Gene3D" id="1.20.5.1040">
    <property type="entry name" value="Sensor protein qsec"/>
    <property type="match status" value="1"/>
</dbReference>
<dbReference type="InterPro" id="IPR003661">
    <property type="entry name" value="HisK_dim/P_dom"/>
</dbReference>